<gene>
    <name evidence="11" type="ORF">J2S44_006160</name>
</gene>
<keyword evidence="12" id="KW-1185">Reference proteome</keyword>
<evidence type="ECO:0000256" key="6">
    <source>
        <dbReference type="ARBA" id="ARBA00022777"/>
    </source>
</evidence>
<evidence type="ECO:0000256" key="2">
    <source>
        <dbReference type="ARBA" id="ARBA00012438"/>
    </source>
</evidence>
<evidence type="ECO:0000256" key="1">
    <source>
        <dbReference type="ARBA" id="ARBA00000085"/>
    </source>
</evidence>
<keyword evidence="9" id="KW-0812">Transmembrane</keyword>
<evidence type="ECO:0000256" key="3">
    <source>
        <dbReference type="ARBA" id="ARBA00022553"/>
    </source>
</evidence>
<dbReference type="GO" id="GO:0016020">
    <property type="term" value="C:membrane"/>
    <property type="evidence" value="ECO:0007669"/>
    <property type="project" value="InterPro"/>
</dbReference>
<dbReference type="PANTHER" id="PTHR24421">
    <property type="entry name" value="NITRATE/NITRITE SENSOR PROTEIN NARX-RELATED"/>
    <property type="match status" value="1"/>
</dbReference>
<keyword evidence="7" id="KW-0067">ATP-binding</keyword>
<dbReference type="EMBL" id="JAVDYC010000001">
    <property type="protein sequence ID" value="MDR7325910.1"/>
    <property type="molecule type" value="Genomic_DNA"/>
</dbReference>
<dbReference type="CDD" id="cd16917">
    <property type="entry name" value="HATPase_UhpB-NarQ-NarX-like"/>
    <property type="match status" value="1"/>
</dbReference>
<dbReference type="Pfam" id="PF07730">
    <property type="entry name" value="HisKA_3"/>
    <property type="match status" value="1"/>
</dbReference>
<proteinExistence type="predicted"/>
<keyword evidence="6 11" id="KW-0418">Kinase</keyword>
<feature type="transmembrane region" description="Helical" evidence="9">
    <location>
        <begin position="131"/>
        <end position="153"/>
    </location>
</feature>
<dbReference type="PANTHER" id="PTHR24421:SF10">
    <property type="entry name" value="NITRATE_NITRITE SENSOR PROTEIN NARQ"/>
    <property type="match status" value="1"/>
</dbReference>
<keyword evidence="8" id="KW-0902">Two-component regulatory system</keyword>
<feature type="domain" description="Signal transduction histidine kinase subgroup 3 dimerisation and phosphoacceptor" evidence="10">
    <location>
        <begin position="186"/>
        <end position="249"/>
    </location>
</feature>
<dbReference type="GO" id="GO:0000155">
    <property type="term" value="F:phosphorelay sensor kinase activity"/>
    <property type="evidence" value="ECO:0007669"/>
    <property type="project" value="InterPro"/>
</dbReference>
<feature type="transmembrane region" description="Helical" evidence="9">
    <location>
        <begin position="67"/>
        <end position="89"/>
    </location>
</feature>
<dbReference type="SUPFAM" id="SSF55874">
    <property type="entry name" value="ATPase domain of HSP90 chaperone/DNA topoisomerase II/histidine kinase"/>
    <property type="match status" value="1"/>
</dbReference>
<dbReference type="AlphaFoldDB" id="A0AAE3ZW51"/>
<feature type="transmembrane region" description="Helical" evidence="9">
    <location>
        <begin position="101"/>
        <end position="119"/>
    </location>
</feature>
<dbReference type="InterPro" id="IPR050482">
    <property type="entry name" value="Sensor_HK_TwoCompSys"/>
</dbReference>
<comment type="caution">
    <text evidence="11">The sequence shown here is derived from an EMBL/GenBank/DDBJ whole genome shotgun (WGS) entry which is preliminary data.</text>
</comment>
<evidence type="ECO:0000256" key="8">
    <source>
        <dbReference type="ARBA" id="ARBA00023012"/>
    </source>
</evidence>
<feature type="transmembrane region" description="Helical" evidence="9">
    <location>
        <begin position="409"/>
        <end position="430"/>
    </location>
</feature>
<dbReference type="GO" id="GO:0005524">
    <property type="term" value="F:ATP binding"/>
    <property type="evidence" value="ECO:0007669"/>
    <property type="project" value="UniProtKB-KW"/>
</dbReference>
<evidence type="ECO:0000256" key="4">
    <source>
        <dbReference type="ARBA" id="ARBA00022679"/>
    </source>
</evidence>
<dbReference type="RefSeq" id="WP_310421003.1">
    <property type="nucleotide sequence ID" value="NZ_JAVDYC010000001.1"/>
</dbReference>
<keyword evidence="4" id="KW-0808">Transferase</keyword>
<evidence type="ECO:0000256" key="9">
    <source>
        <dbReference type="SAM" id="Phobius"/>
    </source>
</evidence>
<reference evidence="11 12" key="1">
    <citation type="submission" date="2023-07" db="EMBL/GenBank/DDBJ databases">
        <title>Sequencing the genomes of 1000 actinobacteria strains.</title>
        <authorList>
            <person name="Klenk H.-P."/>
        </authorList>
    </citation>
    <scope>NUCLEOTIDE SEQUENCE [LARGE SCALE GENOMIC DNA]</scope>
    <source>
        <strain evidence="11 12">DSM 44711</strain>
    </source>
</reference>
<protein>
    <recommendedName>
        <fullName evidence="2">histidine kinase</fullName>
        <ecNumber evidence="2">2.7.13.3</ecNumber>
    </recommendedName>
</protein>
<evidence type="ECO:0000313" key="11">
    <source>
        <dbReference type="EMBL" id="MDR7325910.1"/>
    </source>
</evidence>
<dbReference type="Gene3D" id="3.30.565.10">
    <property type="entry name" value="Histidine kinase-like ATPase, C-terminal domain"/>
    <property type="match status" value="1"/>
</dbReference>
<keyword evidence="5" id="KW-0547">Nucleotide-binding</keyword>
<evidence type="ECO:0000259" key="10">
    <source>
        <dbReference type="Pfam" id="PF07730"/>
    </source>
</evidence>
<dbReference type="InterPro" id="IPR036890">
    <property type="entry name" value="HATPase_C_sf"/>
</dbReference>
<evidence type="ECO:0000313" key="12">
    <source>
        <dbReference type="Proteomes" id="UP001183629"/>
    </source>
</evidence>
<dbReference type="EC" id="2.7.13.3" evidence="2"/>
<keyword evidence="9" id="KW-0472">Membrane</keyword>
<dbReference type="GO" id="GO:0046983">
    <property type="term" value="F:protein dimerization activity"/>
    <property type="evidence" value="ECO:0007669"/>
    <property type="project" value="InterPro"/>
</dbReference>
<feature type="transmembrane region" description="Helical" evidence="9">
    <location>
        <begin position="20"/>
        <end position="38"/>
    </location>
</feature>
<dbReference type="InterPro" id="IPR011712">
    <property type="entry name" value="Sig_transdc_His_kin_sub3_dim/P"/>
</dbReference>
<sequence length="510" mass="54799">MNMSSWWRAVRSAGPARLAYEAGLALVLTATVVGLPGVTRVELPAVVAVPVGLAVVVLVALRRAYPATVLVLAAVLGAVTGQNGLFLLFGLSVSAGLRVRGTVRITGTFLAVLVILLLGDLRAAEPGLAQVLFTAGSFVVFQALPGIVARMTAQRHELLRLMRERTEYLEEQQRTIAERVRVREATRIAREMHDSLGHRLTLISLYSGALRTVAGREPDRTDEVVSLLHTTSTQAMDELRQILAVLRDGRDGDESVPVTARLADAGALVEGAVSAGARITLHREGEPAPLHPLIDHAAYRTLQEGVTNALRHARGGEIRLALRYEPDALVAEVVNDPGQPTGARGSGQGLRGLAERVRLTGGVLYAGPEPDGGFRVAATLPLSPQAPSPGPADDMRVELRRVDRSRRRAWVLIAGAVTMVLALCAGTFWVSVDQYMLGRDTYDAIQVGTAEAEVRARLPRPDAAVEDPDPAASLSCLTYQAKVGFRADSYNGRYRFCFRDGALVSKEMLE</sequence>
<keyword evidence="3" id="KW-0597">Phosphoprotein</keyword>
<comment type="catalytic activity">
    <reaction evidence="1">
        <text>ATP + protein L-histidine = ADP + protein N-phospho-L-histidine.</text>
        <dbReference type="EC" id="2.7.13.3"/>
    </reaction>
</comment>
<evidence type="ECO:0000256" key="5">
    <source>
        <dbReference type="ARBA" id="ARBA00022741"/>
    </source>
</evidence>
<evidence type="ECO:0000256" key="7">
    <source>
        <dbReference type="ARBA" id="ARBA00022840"/>
    </source>
</evidence>
<name>A0AAE3ZW51_9ACTN</name>
<organism evidence="11 12">
    <name type="scientific">Catenuloplanes niger</name>
    <dbReference type="NCBI Taxonomy" id="587534"/>
    <lineage>
        <taxon>Bacteria</taxon>
        <taxon>Bacillati</taxon>
        <taxon>Actinomycetota</taxon>
        <taxon>Actinomycetes</taxon>
        <taxon>Micromonosporales</taxon>
        <taxon>Micromonosporaceae</taxon>
        <taxon>Catenuloplanes</taxon>
    </lineage>
</organism>
<accession>A0AAE3ZW51</accession>
<dbReference type="Gene3D" id="1.20.5.1930">
    <property type="match status" value="1"/>
</dbReference>
<keyword evidence="9" id="KW-1133">Transmembrane helix</keyword>
<feature type="transmembrane region" description="Helical" evidence="9">
    <location>
        <begin position="45"/>
        <end position="61"/>
    </location>
</feature>
<dbReference type="Proteomes" id="UP001183629">
    <property type="component" value="Unassembled WGS sequence"/>
</dbReference>